<feature type="transmembrane region" description="Helical" evidence="1">
    <location>
        <begin position="76"/>
        <end position="103"/>
    </location>
</feature>
<reference evidence="2" key="1">
    <citation type="submission" date="2021-10" db="EMBL/GenBank/DDBJ databases">
        <authorList>
            <person name="Piombo E."/>
        </authorList>
    </citation>
    <scope>NUCLEOTIDE SEQUENCE</scope>
</reference>
<feature type="transmembrane region" description="Helical" evidence="1">
    <location>
        <begin position="20"/>
        <end position="39"/>
    </location>
</feature>
<keyword evidence="1" id="KW-0812">Transmembrane</keyword>
<keyword evidence="1" id="KW-0472">Membrane</keyword>
<dbReference type="EMBL" id="CABFNO020001298">
    <property type="protein sequence ID" value="CAG9977935.1"/>
    <property type="molecule type" value="Genomic_DNA"/>
</dbReference>
<evidence type="ECO:0000313" key="3">
    <source>
        <dbReference type="Proteomes" id="UP000754883"/>
    </source>
</evidence>
<keyword evidence="3" id="KW-1185">Reference proteome</keyword>
<evidence type="ECO:0000313" key="2">
    <source>
        <dbReference type="EMBL" id="CAG9977935.1"/>
    </source>
</evidence>
<feature type="transmembrane region" description="Helical" evidence="1">
    <location>
        <begin position="123"/>
        <end position="141"/>
    </location>
</feature>
<dbReference type="AlphaFoldDB" id="A0A9N9U0K2"/>
<proteinExistence type="predicted"/>
<feature type="transmembrane region" description="Helical" evidence="1">
    <location>
        <begin position="46"/>
        <end position="64"/>
    </location>
</feature>
<gene>
    <name evidence="2" type="ORF">CBYS24578_00008971</name>
</gene>
<dbReference type="Proteomes" id="UP000754883">
    <property type="component" value="Unassembled WGS sequence"/>
</dbReference>
<accession>A0A9N9U0K2</accession>
<organism evidence="2 3">
    <name type="scientific">Clonostachys byssicola</name>
    <dbReference type="NCBI Taxonomy" id="160290"/>
    <lineage>
        <taxon>Eukaryota</taxon>
        <taxon>Fungi</taxon>
        <taxon>Dikarya</taxon>
        <taxon>Ascomycota</taxon>
        <taxon>Pezizomycotina</taxon>
        <taxon>Sordariomycetes</taxon>
        <taxon>Hypocreomycetidae</taxon>
        <taxon>Hypocreales</taxon>
        <taxon>Bionectriaceae</taxon>
        <taxon>Clonostachys</taxon>
    </lineage>
</organism>
<name>A0A9N9U0K2_9HYPO</name>
<evidence type="ECO:0000256" key="1">
    <source>
        <dbReference type="SAM" id="Phobius"/>
    </source>
</evidence>
<sequence length="144" mass="16150">MGSNSLFPDSDYAYMDYLRLGSYIFGFIGLFCALVPGYYQEQRILVFQMAICLATLGPVVAGYYRPTYAQTLHYRAVAILALSWCILITVAFGILNDIVTCFIGQFRPIDTASDFVTSRGIRCLYAVGYWLNVISLLNHAIQDV</sequence>
<keyword evidence="1" id="KW-1133">Transmembrane helix</keyword>
<dbReference type="OrthoDB" id="5146817at2759"/>
<protein>
    <submittedName>
        <fullName evidence="2">Uncharacterized protein</fullName>
    </submittedName>
</protein>
<comment type="caution">
    <text evidence="2">The sequence shown here is derived from an EMBL/GenBank/DDBJ whole genome shotgun (WGS) entry which is preliminary data.</text>
</comment>